<sequence>MDPYLGSFNTVVMSNNGDVPLHYPGYHQSDVIRAKTLDRLEYLTSQEDPWLLFLAPTAPHVDNTLDYVEPLARHWDDFSDERAPRQPHWNPSQKVQDQKSYWMKALPPMNETQIEWADMSYRRRIQSLQGIDEIIEDTIKHLESKGQMDNTYFIYTSDNGYHVGQFRSGAGKSTPYADDSNVPLVVRGPGIPKGLKSTLPGTHADLLPTMLDIAKLNHKHWPAFLDGQSLLQQWKKPHKRDPDAGYGGAKEVINIEHWGFGTIEAPAPVGVFPTSTYKTIRLAGDHVGWLYVMWCTGEAELYDLVNDPYEMTNLINSTSKRIKQTRNRLNALVLYMKSCGEDSCRDPWSNFDLPKGVAPIKTFKQAMRPEYDHFFSQFPTFEFGKCIDYQYAPNETPFYPPESVSLGSQFRGPTDNYPFALPQLWIKANKEPAGTWDQRNVTIDKIMETARYVTPEEIFGPGKKERRGAYEMELVGRANGS</sequence>
<name>A0ACD3ZPN2_FUSSC</name>
<dbReference type="Proteomes" id="UP000830768">
    <property type="component" value="Chromosome 12"/>
</dbReference>
<dbReference type="EMBL" id="CP090040">
    <property type="protein sequence ID" value="UPL03167.1"/>
    <property type="molecule type" value="Genomic_DNA"/>
</dbReference>
<proteinExistence type="predicted"/>
<accession>A0ACD3ZPN2</accession>
<evidence type="ECO:0000313" key="2">
    <source>
        <dbReference type="Proteomes" id="UP000830768"/>
    </source>
</evidence>
<evidence type="ECO:0000313" key="1">
    <source>
        <dbReference type="EMBL" id="UPL03167.1"/>
    </source>
</evidence>
<gene>
    <name evidence="1" type="ORF">LCI18_014101</name>
</gene>
<protein>
    <submittedName>
        <fullName evidence="1">Uncharacterized protein</fullName>
    </submittedName>
</protein>
<keyword evidence="2" id="KW-1185">Reference proteome</keyword>
<reference evidence="1" key="1">
    <citation type="submission" date="2021-11" db="EMBL/GenBank/DDBJ databases">
        <title>Fusarium solani-melongenae Genome sequencing and assembly.</title>
        <authorList>
            <person name="Xie S."/>
            <person name="Huang L."/>
            <person name="Zhang X."/>
        </authorList>
    </citation>
    <scope>NUCLEOTIDE SEQUENCE</scope>
    <source>
        <strain evidence="1">CRI 24-3</strain>
    </source>
</reference>
<organism evidence="1 2">
    <name type="scientific">Fusarium solani subsp. cucurbitae</name>
    <name type="common">Neocosmosporum cucurbitae</name>
    <dbReference type="NCBI Taxonomy" id="2747967"/>
    <lineage>
        <taxon>Eukaryota</taxon>
        <taxon>Fungi</taxon>
        <taxon>Dikarya</taxon>
        <taxon>Ascomycota</taxon>
        <taxon>Pezizomycotina</taxon>
        <taxon>Sordariomycetes</taxon>
        <taxon>Hypocreomycetidae</taxon>
        <taxon>Hypocreales</taxon>
        <taxon>Nectriaceae</taxon>
        <taxon>Fusarium</taxon>
        <taxon>Fusarium solani species complex</taxon>
    </lineage>
</organism>